<sequence>MLMSPSPKSYDMPLEINDADIERMEKFLYLGIDLDPKLRYKNHIPRIAAKQAIGALCRTILKWTPKYIFGVLYKSLIEPLMTYAIEAWYPTQIVLQNSIERVNKFAIKLTLIDFSSTYTSLLERLKWKPISRTAME</sequence>
<name>A0A914DCM0_9BILA</name>
<proteinExistence type="predicted"/>
<organism evidence="1 2">
    <name type="scientific">Acrobeloides nanus</name>
    <dbReference type="NCBI Taxonomy" id="290746"/>
    <lineage>
        <taxon>Eukaryota</taxon>
        <taxon>Metazoa</taxon>
        <taxon>Ecdysozoa</taxon>
        <taxon>Nematoda</taxon>
        <taxon>Chromadorea</taxon>
        <taxon>Rhabditida</taxon>
        <taxon>Tylenchina</taxon>
        <taxon>Cephalobomorpha</taxon>
        <taxon>Cephaloboidea</taxon>
        <taxon>Cephalobidae</taxon>
        <taxon>Acrobeloides</taxon>
    </lineage>
</organism>
<keyword evidence="1" id="KW-1185">Reference proteome</keyword>
<accession>A0A914DCM0</accession>
<evidence type="ECO:0000313" key="1">
    <source>
        <dbReference type="Proteomes" id="UP000887540"/>
    </source>
</evidence>
<dbReference type="Proteomes" id="UP000887540">
    <property type="component" value="Unplaced"/>
</dbReference>
<evidence type="ECO:0000313" key="2">
    <source>
        <dbReference type="WBParaSite" id="ACRNAN_scaffold2193.g17283.t1"/>
    </source>
</evidence>
<protein>
    <submittedName>
        <fullName evidence="2">Reverse transcriptase domain-containing protein</fullName>
    </submittedName>
</protein>
<dbReference type="WBParaSite" id="ACRNAN_scaffold2193.g17283.t1">
    <property type="protein sequence ID" value="ACRNAN_scaffold2193.g17283.t1"/>
    <property type="gene ID" value="ACRNAN_scaffold2193.g17283"/>
</dbReference>
<dbReference type="AlphaFoldDB" id="A0A914DCM0"/>
<reference evidence="2" key="1">
    <citation type="submission" date="2022-11" db="UniProtKB">
        <authorList>
            <consortium name="WormBaseParasite"/>
        </authorList>
    </citation>
    <scope>IDENTIFICATION</scope>
</reference>